<evidence type="ECO:0000256" key="5">
    <source>
        <dbReference type="ARBA" id="ARBA00022741"/>
    </source>
</evidence>
<dbReference type="SUPFAM" id="SSF52540">
    <property type="entry name" value="P-loop containing nucleoside triphosphate hydrolases"/>
    <property type="match status" value="1"/>
</dbReference>
<protein>
    <recommendedName>
        <fullName evidence="3">Guanylate kinase</fullName>
        <ecNumber evidence="2">2.7.4.8</ecNumber>
    </recommendedName>
    <alternativeName>
        <fullName evidence="8">GMP kinase</fullName>
    </alternativeName>
</protein>
<comment type="similarity">
    <text evidence="1">Belongs to the guanylate kinase family.</text>
</comment>
<dbReference type="NCBIfam" id="TIGR03263">
    <property type="entry name" value="guanyl_kin"/>
    <property type="match status" value="1"/>
</dbReference>
<evidence type="ECO:0000256" key="6">
    <source>
        <dbReference type="ARBA" id="ARBA00022777"/>
    </source>
</evidence>
<dbReference type="PROSITE" id="PS00856">
    <property type="entry name" value="GUANYLATE_KINASE_1"/>
    <property type="match status" value="1"/>
</dbReference>
<comment type="caution">
    <text evidence="10">The sequence shown here is derived from an EMBL/GenBank/DDBJ whole genome shotgun (WGS) entry which is preliminary data.</text>
</comment>
<dbReference type="GO" id="GO:0005829">
    <property type="term" value="C:cytosol"/>
    <property type="evidence" value="ECO:0007669"/>
    <property type="project" value="TreeGrafter"/>
</dbReference>
<dbReference type="InterPro" id="IPR017665">
    <property type="entry name" value="Guanylate_kinase"/>
</dbReference>
<evidence type="ECO:0000256" key="8">
    <source>
        <dbReference type="ARBA" id="ARBA00030128"/>
    </source>
</evidence>
<evidence type="ECO:0000313" key="11">
    <source>
        <dbReference type="Proteomes" id="UP000230843"/>
    </source>
</evidence>
<evidence type="ECO:0000256" key="3">
    <source>
        <dbReference type="ARBA" id="ARBA00016296"/>
    </source>
</evidence>
<reference evidence="11" key="1">
    <citation type="submission" date="2017-09" db="EMBL/GenBank/DDBJ databases">
        <title>Depth-based differentiation of microbial function through sediment-hosted aquifers and enrichment of novel symbionts in the deep terrestrial subsurface.</title>
        <authorList>
            <person name="Probst A.J."/>
            <person name="Ladd B."/>
            <person name="Jarett J.K."/>
            <person name="Geller-Mcgrath D.E."/>
            <person name="Sieber C.M.K."/>
            <person name="Emerson J.B."/>
            <person name="Anantharaman K."/>
            <person name="Thomas B.C."/>
            <person name="Malmstrom R."/>
            <person name="Stieglmeier M."/>
            <person name="Klingl A."/>
            <person name="Woyke T."/>
            <person name="Ryan C.M."/>
            <person name="Banfield J.F."/>
        </authorList>
    </citation>
    <scope>NUCLEOTIDE SEQUENCE [LARGE SCALE GENOMIC DNA]</scope>
</reference>
<gene>
    <name evidence="10" type="primary">gmk</name>
    <name evidence="10" type="ORF">CO137_03085</name>
</gene>
<dbReference type="CDD" id="cd00071">
    <property type="entry name" value="GMPK"/>
    <property type="match status" value="1"/>
</dbReference>
<evidence type="ECO:0000256" key="2">
    <source>
        <dbReference type="ARBA" id="ARBA00012961"/>
    </source>
</evidence>
<sequence>MENNKGKIVVISAPSGGGKTTIIKELVKIIPNSTRFVTTTTREKREGEQEAIDYFFISKEEFEKKIENDEFAEYNFHFGNYYGTEKSKLGQFTQKYDFSFLPIETNGKNNLDRLGLEHISIFLLPESLEILRNRIIKRGEHTAKEIVERLGKVKSEIKESEKYNFKVVNKEGHLEETIQKIVDFLENRI</sequence>
<dbReference type="FunFam" id="3.30.63.10:FF:000002">
    <property type="entry name" value="Guanylate kinase 1"/>
    <property type="match status" value="1"/>
</dbReference>
<dbReference type="Gene3D" id="3.40.50.300">
    <property type="entry name" value="P-loop containing nucleotide triphosphate hydrolases"/>
    <property type="match status" value="1"/>
</dbReference>
<dbReference type="PANTHER" id="PTHR23117:SF13">
    <property type="entry name" value="GUANYLATE KINASE"/>
    <property type="match status" value="1"/>
</dbReference>
<feature type="domain" description="Guanylate kinase-like" evidence="9">
    <location>
        <begin position="6"/>
        <end position="186"/>
    </location>
</feature>
<evidence type="ECO:0000259" key="9">
    <source>
        <dbReference type="PROSITE" id="PS50052"/>
    </source>
</evidence>
<keyword evidence="4" id="KW-0808">Transferase</keyword>
<dbReference type="PANTHER" id="PTHR23117">
    <property type="entry name" value="GUANYLATE KINASE-RELATED"/>
    <property type="match status" value="1"/>
</dbReference>
<evidence type="ECO:0000256" key="1">
    <source>
        <dbReference type="ARBA" id="ARBA00005790"/>
    </source>
</evidence>
<keyword evidence="7" id="KW-0067">ATP-binding</keyword>
<dbReference type="InterPro" id="IPR027417">
    <property type="entry name" value="P-loop_NTPase"/>
</dbReference>
<dbReference type="EMBL" id="PFVJ01000064">
    <property type="protein sequence ID" value="PJA89666.1"/>
    <property type="molecule type" value="Genomic_DNA"/>
</dbReference>
<dbReference type="PROSITE" id="PS50052">
    <property type="entry name" value="GUANYLATE_KINASE_2"/>
    <property type="match status" value="1"/>
</dbReference>
<evidence type="ECO:0000256" key="4">
    <source>
        <dbReference type="ARBA" id="ARBA00022679"/>
    </source>
</evidence>
<evidence type="ECO:0000256" key="7">
    <source>
        <dbReference type="ARBA" id="ARBA00022840"/>
    </source>
</evidence>
<dbReference type="SMART" id="SM00072">
    <property type="entry name" value="GuKc"/>
    <property type="match status" value="1"/>
</dbReference>
<keyword evidence="6 10" id="KW-0418">Kinase</keyword>
<dbReference type="EC" id="2.7.4.8" evidence="2"/>
<keyword evidence="5" id="KW-0547">Nucleotide-binding</keyword>
<dbReference type="Proteomes" id="UP000230843">
    <property type="component" value="Unassembled WGS sequence"/>
</dbReference>
<evidence type="ECO:0000313" key="10">
    <source>
        <dbReference type="EMBL" id="PJA89666.1"/>
    </source>
</evidence>
<dbReference type="AlphaFoldDB" id="A0A2M7Z694"/>
<dbReference type="InterPro" id="IPR008144">
    <property type="entry name" value="Guanylate_kin-like_dom"/>
</dbReference>
<name>A0A2M7Z694_9BACT</name>
<dbReference type="GO" id="GO:0005524">
    <property type="term" value="F:ATP binding"/>
    <property type="evidence" value="ECO:0007669"/>
    <property type="project" value="UniProtKB-KW"/>
</dbReference>
<accession>A0A2M7Z694</accession>
<organism evidence="10 11">
    <name type="scientific">Candidatus Magasanikbacteria bacterium CG_4_9_14_3_um_filter_32_9</name>
    <dbReference type="NCBI Taxonomy" id="1974644"/>
    <lineage>
        <taxon>Bacteria</taxon>
        <taxon>Candidatus Magasanikiibacteriota</taxon>
    </lineage>
</organism>
<proteinExistence type="inferred from homology"/>
<dbReference type="InterPro" id="IPR008145">
    <property type="entry name" value="GK/Ca_channel_bsu"/>
</dbReference>
<dbReference type="Pfam" id="PF00625">
    <property type="entry name" value="Guanylate_kin"/>
    <property type="match status" value="1"/>
</dbReference>
<dbReference type="GO" id="GO:0004385">
    <property type="term" value="F:GMP kinase activity"/>
    <property type="evidence" value="ECO:0007669"/>
    <property type="project" value="UniProtKB-EC"/>
</dbReference>
<dbReference type="InterPro" id="IPR020590">
    <property type="entry name" value="Guanylate_kinase_CS"/>
</dbReference>